<dbReference type="GO" id="GO:0016208">
    <property type="term" value="F:AMP binding"/>
    <property type="evidence" value="ECO:0007669"/>
    <property type="project" value="TreeGrafter"/>
</dbReference>
<comment type="cofactor">
    <cofactor evidence="1 30">
        <name>Mg(2+)</name>
        <dbReference type="ChEBI" id="CHEBI:18420"/>
    </cofactor>
</comment>
<name>A0AAN8LUH1_9TELE</name>
<protein>
    <recommendedName>
        <fullName evidence="30">ATP-dependent 6-phosphofructokinase</fullName>
        <shortName evidence="30">ATP-PFK</shortName>
        <shortName evidence="30">Phosphofructokinase</shortName>
        <ecNumber evidence="30">2.7.1.11</ecNumber>
    </recommendedName>
    <alternativeName>
        <fullName evidence="30">Phosphohexokinase</fullName>
    </alternativeName>
</protein>
<evidence type="ECO:0000256" key="22">
    <source>
        <dbReference type="ARBA" id="ARBA00022990"/>
    </source>
</evidence>
<evidence type="ECO:0000256" key="27">
    <source>
        <dbReference type="ARBA" id="ARBA00023180"/>
    </source>
</evidence>
<dbReference type="CDD" id="cd00764">
    <property type="entry name" value="Eukaryotic_PFK"/>
    <property type="match status" value="1"/>
</dbReference>
<feature type="binding site" description="in other chain" evidence="30">
    <location>
        <begin position="711"/>
        <end position="714"/>
    </location>
    <ligand>
        <name>beta-D-fructose 2,6-bisphosphate</name>
        <dbReference type="ChEBI" id="CHEBI:58579"/>
        <note>allosteric activator; ligand shared between dimeric partners</note>
    </ligand>
</feature>
<feature type="binding site" evidence="30">
    <location>
        <position position="170"/>
    </location>
    <ligand>
        <name>Mg(2+)</name>
        <dbReference type="ChEBI" id="CHEBI:18420"/>
        <note>catalytic</note>
    </ligand>
</feature>
<dbReference type="InterPro" id="IPR035966">
    <property type="entry name" value="PKF_sf"/>
</dbReference>
<reference evidence="34 35" key="1">
    <citation type="submission" date="2021-04" db="EMBL/GenBank/DDBJ databases">
        <authorList>
            <person name="De Guttry C."/>
            <person name="Zahm M."/>
            <person name="Klopp C."/>
            <person name="Cabau C."/>
            <person name="Louis A."/>
            <person name="Berthelot C."/>
            <person name="Parey E."/>
            <person name="Roest Crollius H."/>
            <person name="Montfort J."/>
            <person name="Robinson-Rechavi M."/>
            <person name="Bucao C."/>
            <person name="Bouchez O."/>
            <person name="Gislard M."/>
            <person name="Lluch J."/>
            <person name="Milhes M."/>
            <person name="Lampietro C."/>
            <person name="Lopez Roques C."/>
            <person name="Donnadieu C."/>
            <person name="Braasch I."/>
            <person name="Desvignes T."/>
            <person name="Postlethwait J."/>
            <person name="Bobe J."/>
            <person name="Wedekind C."/>
            <person name="Guiguen Y."/>
        </authorList>
    </citation>
    <scope>NUCLEOTIDE SEQUENCE [LARGE SCALE GENOMIC DNA]</scope>
    <source>
        <strain evidence="34">Cs_M1</strain>
        <tissue evidence="34">Blood</tissue>
    </source>
</reference>
<dbReference type="GO" id="GO:0030388">
    <property type="term" value="P:fructose 1,6-bisphosphate metabolic process"/>
    <property type="evidence" value="ECO:0007669"/>
    <property type="project" value="TreeGrafter"/>
</dbReference>
<keyword evidence="22" id="KW-0007">Acetylation</keyword>
<dbReference type="GO" id="GO:0003872">
    <property type="term" value="F:6-phosphofructokinase activity"/>
    <property type="evidence" value="ECO:0007669"/>
    <property type="project" value="UniProtKB-UniRule"/>
</dbReference>
<keyword evidence="25 30" id="KW-0324">Glycolysis</keyword>
<dbReference type="Gene3D" id="2.10.25.10">
    <property type="entry name" value="Laminin"/>
    <property type="match status" value="4"/>
</dbReference>
<dbReference type="InterPro" id="IPR040622">
    <property type="entry name" value="EGF_integrin_1"/>
</dbReference>
<evidence type="ECO:0000256" key="13">
    <source>
        <dbReference type="ARBA" id="ARBA00022729"/>
    </source>
</evidence>
<dbReference type="SUPFAM" id="SSF53784">
    <property type="entry name" value="Phosphofructokinase"/>
    <property type="match status" value="2"/>
</dbReference>
<keyword evidence="24 31" id="KW-0472">Membrane</keyword>
<comment type="pathway">
    <text evidence="3 30">Carbohydrate degradation; glycolysis; D-glyceraldehyde 3-phosphate and glycerone phosphate from D-glucose: step 3/4.</text>
</comment>
<comment type="subcellular location">
    <subcellularLocation>
        <location evidence="2">Cell membrane</location>
        <topology evidence="2">Single-pass type I membrane protein</topology>
    </subcellularLocation>
    <subcellularLocation>
        <location evidence="30">Cytoplasm</location>
    </subcellularLocation>
</comment>
<keyword evidence="10 30" id="KW-0808">Transferase</keyword>
<keyword evidence="27" id="KW-0325">Glycoprotein</keyword>
<evidence type="ECO:0000313" key="35">
    <source>
        <dbReference type="Proteomes" id="UP001356427"/>
    </source>
</evidence>
<evidence type="ECO:0000256" key="6">
    <source>
        <dbReference type="ARBA" id="ARBA00022490"/>
    </source>
</evidence>
<evidence type="ECO:0000256" key="26">
    <source>
        <dbReference type="ARBA" id="ARBA00023157"/>
    </source>
</evidence>
<dbReference type="Pfam" id="PF00362">
    <property type="entry name" value="Integrin_beta"/>
    <property type="match status" value="1"/>
</dbReference>
<dbReference type="GO" id="GO:0005524">
    <property type="term" value="F:ATP binding"/>
    <property type="evidence" value="ECO:0007669"/>
    <property type="project" value="UniProtKB-KW"/>
</dbReference>
<evidence type="ECO:0000256" key="15">
    <source>
        <dbReference type="ARBA" id="ARBA00022741"/>
    </source>
</evidence>
<keyword evidence="19 30" id="KW-0460">Magnesium</keyword>
<sequence>MLGEGQGAVSYKAGAVIILSVRSRVSATAATLFLLLSFLSATAWLVWSPVDTMSHTSMDPTKMGIGRSIAVLTSGGDAQGMNAAVRATVRVGLYTGAKVYFVHEGYQGLVDGGDNIKLATWESVSMMLQLGGTVIGSARCMDFRAREGRMKAALNLVKLGITNLCVIGGDGSLTGANQFRTEWSTLLVDLVKAGKITDNEAKRSSHLNIVGMVGSIDNDFCGTDMTIGTDSALHRIIEVVDAITTTAQSHQRTFILEVMGRHCGYLALVTALACGADWVFIPEMPPDEGWEGHLCRRLSDQRARGCRLNVIIVAEGAMGRDGKPIGSEDIKKLVEKNLGFDTRTTVLGHVQRGGTPSAFDRILGSRMGVEAVMALLEATPETPACVVSLSGNQAVRLPLMECVQVTKDVTTAMAENRWEDAIKLRGKSFENNWNTYKMLAHINPPDTKSNINVAIVNVGAPCAGMNAAVRSAVRIGIIQGHNMLAVHDGFEGLAHGKIEPITWTGVSGWTGKGGSELGTKRVLPSKYIEEISLTIAKFNIHSLVIIGGFEAYMGGLELVTAREKYEELCIPMVVIPATVSNNVPGSDFSIGADTALNTITSTCDRIKQSAAGTKRRVFIIETMGGYCGYLATMAGLAAGADAAYIYEEKFGIRDLEMNVEHLVQKMKTDVKRGLILRNENCNANYTTDFIFALYSEEGKGVFDCRKNILGHMQQGGTPTPFDRNFGTKMGSKAVLWLTEKLKEVYRHGRIFANTPDSACVLGMKKRALTFQPLAELNEQTDFEHRIPKTSWWLKLRPIMKILAKYNISLDTSEHAHMEHVIKKRVSMPAPLMKKHKEETMRKVWLTVVVLLIHFTSLRGSMGLDGRCLSKPTCTECLRSLGCAWCKQKGFLAPGEPDEHRCDREEALRKKHCSDGQILNPQPAIWSRGEEPIGTVVQLQRQNLHLKLRVGMPQSFGVRFKRAEGYPIDLYYLMDLSFSMRDDLENVRNLGREVFTAMKNITSAVRIGFGSFVDKVVDPYVSTVEAKLANPCKEGYKGPCQPTFSFKHVLKLTEDVEEFERKVSQQSISSNLDNPESGFDAIMQVAVCQDDIGWGNVTRILVYTSDDTFHLAGDGKLAGIYLPNDGKCHLNSNGLYNKDTVYDYPSVGHLSEVLSANDINLIFAVTDQHIQNYEALSEMIPQSVVGLLEDDSSNVVQLISEAYNNLSSSILLEHHGVPPGLEVSYSSHCGDGDDRLAQGQDRGECSDVRINQQVNFTVTVTSSSCLSKTESFIIKVQGFNEELRVTVETLCDCDCQDSEEQSSQCHGNGTFNCGICSCDSGHTGQRCECETQQDTDTMGSHQATQTNSTGTPLCSGHGSYVCDQCICWGQHRGQYCQCDDISCNRHNNMICGGNGRCDCGNCECFHNYTGPACECSTLTDQCQTSNGGICSHRGQCECNQCHCHSGFFGRHCTKPLAPCDTYRACVACMLLQESAINMCHHPCGSAKPIRINGTQSLTCQDDTVLFNVELIISTGDIFVYYTDTPRGIDPWIINMGIAVVGIVLLGVIVITIYRLKLEVSYQRERRRFLKENIQWEDTQNPLFQEAMTTFTNPMHVLEPDTDCATSTFGGKKRYSDMVYYD</sequence>
<organism evidence="34 35">
    <name type="scientific">Coregonus suidteri</name>
    <dbReference type="NCBI Taxonomy" id="861788"/>
    <lineage>
        <taxon>Eukaryota</taxon>
        <taxon>Metazoa</taxon>
        <taxon>Chordata</taxon>
        <taxon>Craniata</taxon>
        <taxon>Vertebrata</taxon>
        <taxon>Euteleostomi</taxon>
        <taxon>Actinopterygii</taxon>
        <taxon>Neopterygii</taxon>
        <taxon>Teleostei</taxon>
        <taxon>Protacanthopterygii</taxon>
        <taxon>Salmoniformes</taxon>
        <taxon>Salmonidae</taxon>
        <taxon>Coregoninae</taxon>
        <taxon>Coregonus</taxon>
    </lineage>
</organism>
<dbReference type="PROSITE" id="PS00243">
    <property type="entry name" value="I_EGF_1"/>
    <property type="match status" value="1"/>
</dbReference>
<feature type="binding site" evidence="30">
    <location>
        <begin position="139"/>
        <end position="140"/>
    </location>
    <ligand>
        <name>ATP</name>
        <dbReference type="ChEBI" id="CHEBI:30616"/>
    </ligand>
</feature>
<dbReference type="NCBIfam" id="TIGR02478">
    <property type="entry name" value="6PF1K_euk"/>
    <property type="match status" value="1"/>
</dbReference>
<evidence type="ECO:0000256" key="3">
    <source>
        <dbReference type="ARBA" id="ARBA00004679"/>
    </source>
</evidence>
<dbReference type="Proteomes" id="UP001356427">
    <property type="component" value="Unassembled WGS sequence"/>
</dbReference>
<dbReference type="FunFam" id="3.40.50.460:FF:000001">
    <property type="entry name" value="ATP-dependent 6-phosphofructokinase"/>
    <property type="match status" value="1"/>
</dbReference>
<dbReference type="Pfam" id="PF18372">
    <property type="entry name" value="I-EGF_1"/>
    <property type="match status" value="1"/>
</dbReference>
<evidence type="ECO:0000256" key="11">
    <source>
        <dbReference type="ARBA" id="ARBA00022692"/>
    </source>
</evidence>
<dbReference type="InterPro" id="IPR016201">
    <property type="entry name" value="PSI"/>
</dbReference>
<dbReference type="InterPro" id="IPR033760">
    <property type="entry name" value="Integrin_beta_N"/>
</dbReference>
<feature type="binding site" description="in other chain" evidence="30">
    <location>
        <position position="315"/>
    </location>
    <ligand>
        <name>substrate</name>
        <note>ligand shared between dimeric partners</note>
    </ligand>
</feature>
<evidence type="ECO:0000256" key="28">
    <source>
        <dbReference type="ARBA" id="ARBA00023278"/>
    </source>
</evidence>
<dbReference type="Gene3D" id="1.20.5.100">
    <property type="entry name" value="Cytochrome c1, transmembrane anchor, C-terminal"/>
    <property type="match status" value="1"/>
</dbReference>
<dbReference type="PANTHER" id="PTHR13697">
    <property type="entry name" value="PHOSPHOFRUCTOKINASE"/>
    <property type="match status" value="1"/>
</dbReference>
<evidence type="ECO:0000256" key="1">
    <source>
        <dbReference type="ARBA" id="ARBA00001946"/>
    </source>
</evidence>
<dbReference type="InterPro" id="IPR022953">
    <property type="entry name" value="ATP_PFK"/>
</dbReference>
<keyword evidence="8" id="KW-0245">EGF-like domain</keyword>
<proteinExistence type="inferred from homology"/>
<keyword evidence="12 30" id="KW-0479">Metal-binding</keyword>
<keyword evidence="13" id="KW-0732">Signal</keyword>
<evidence type="ECO:0000256" key="16">
    <source>
        <dbReference type="ARBA" id="ARBA00022777"/>
    </source>
</evidence>
<keyword evidence="17" id="KW-0106">Calcium</keyword>
<evidence type="ECO:0000256" key="21">
    <source>
        <dbReference type="ARBA" id="ARBA00022989"/>
    </source>
</evidence>
<evidence type="ECO:0000256" key="7">
    <source>
        <dbReference type="ARBA" id="ARBA00022533"/>
    </source>
</evidence>
<comment type="function">
    <text evidence="30">Catalyzes the phosphorylation of D-fructose 6-phosphate to fructose 1,6-bisphosphate by ATP, the first committing step of glycolysis.</text>
</comment>
<evidence type="ECO:0000256" key="30">
    <source>
        <dbReference type="HAMAP-Rule" id="MF_03184"/>
    </source>
</evidence>
<evidence type="ECO:0000256" key="5">
    <source>
        <dbReference type="ARBA" id="ARBA00022475"/>
    </source>
</evidence>
<feature type="transmembrane region" description="Helical" evidence="31">
    <location>
        <begin position="27"/>
        <end position="47"/>
    </location>
</feature>
<dbReference type="InterPro" id="IPR014836">
    <property type="entry name" value="Integrin_bsu_cyt_dom"/>
</dbReference>
<feature type="domain" description="Integrin beta subunit VWA" evidence="32">
    <location>
        <begin position="872"/>
        <end position="1292"/>
    </location>
</feature>
<evidence type="ECO:0000256" key="31">
    <source>
        <dbReference type="SAM" id="Phobius"/>
    </source>
</evidence>
<dbReference type="Pfam" id="PF08725">
    <property type="entry name" value="Integrin_b_cyt"/>
    <property type="match status" value="1"/>
</dbReference>
<dbReference type="InterPro" id="IPR036465">
    <property type="entry name" value="vWFA_dom_sf"/>
</dbReference>
<dbReference type="InterPro" id="IPR009161">
    <property type="entry name" value="6-Pfructokinase_euk"/>
</dbReference>
<comment type="catalytic activity">
    <reaction evidence="29 30">
        <text>beta-D-fructose 6-phosphate + ATP = beta-D-fructose 1,6-bisphosphate + ADP + H(+)</text>
        <dbReference type="Rhea" id="RHEA:16109"/>
        <dbReference type="ChEBI" id="CHEBI:15378"/>
        <dbReference type="ChEBI" id="CHEBI:30616"/>
        <dbReference type="ChEBI" id="CHEBI:32966"/>
        <dbReference type="ChEBI" id="CHEBI:57634"/>
        <dbReference type="ChEBI" id="CHEBI:456216"/>
        <dbReference type="EC" id="2.7.1.11"/>
    </reaction>
</comment>
<dbReference type="Pfam" id="PF00365">
    <property type="entry name" value="PFK"/>
    <property type="match status" value="2"/>
</dbReference>
<dbReference type="Pfam" id="PF17205">
    <property type="entry name" value="PSI_integrin"/>
    <property type="match status" value="1"/>
</dbReference>
<dbReference type="GO" id="GO:0048029">
    <property type="term" value="F:monosaccharide binding"/>
    <property type="evidence" value="ECO:0007669"/>
    <property type="project" value="TreeGrafter"/>
</dbReference>
<dbReference type="GO" id="GO:0061621">
    <property type="term" value="P:canonical glycolysis"/>
    <property type="evidence" value="ECO:0007669"/>
    <property type="project" value="TreeGrafter"/>
</dbReference>
<dbReference type="GO" id="GO:0007155">
    <property type="term" value="P:cell adhesion"/>
    <property type="evidence" value="ECO:0007669"/>
    <property type="project" value="UniProtKB-KW"/>
</dbReference>
<feature type="binding site" description="in other chain" evidence="30">
    <location>
        <begin position="215"/>
        <end position="217"/>
    </location>
    <ligand>
        <name>substrate</name>
        <note>ligand shared between dimeric partners</note>
    </ligand>
</feature>
<evidence type="ECO:0000256" key="29">
    <source>
        <dbReference type="ARBA" id="ARBA00048070"/>
    </source>
</evidence>
<keyword evidence="23" id="KW-0401">Integrin</keyword>
<dbReference type="Gene3D" id="3.40.50.410">
    <property type="entry name" value="von Willebrand factor, type A domain"/>
    <property type="match status" value="1"/>
</dbReference>
<dbReference type="SUPFAM" id="SSF103575">
    <property type="entry name" value="Plexin repeat"/>
    <property type="match status" value="1"/>
</dbReference>
<dbReference type="GO" id="GO:0005886">
    <property type="term" value="C:plasma membrane"/>
    <property type="evidence" value="ECO:0007669"/>
    <property type="project" value="UniProtKB-SubCell"/>
</dbReference>
<comment type="caution">
    <text evidence="30">Lacks conserved residue(s) required for the propagation of feature annotation.</text>
</comment>
<dbReference type="FunFam" id="3.40.50.460:FF:000003">
    <property type="entry name" value="ATP-dependent 6-phosphofructokinase"/>
    <property type="match status" value="1"/>
</dbReference>
<feature type="binding site" evidence="30">
    <location>
        <position position="616"/>
    </location>
    <ligand>
        <name>beta-D-fructose 2,6-bisphosphate</name>
        <dbReference type="ChEBI" id="CHEBI:58579"/>
        <note>allosteric activator; ligand shared between dimeric partners</note>
    </ligand>
</feature>
<feature type="active site" description="Proton acceptor" evidence="30">
    <location>
        <position position="217"/>
    </location>
</feature>
<evidence type="ECO:0000256" key="14">
    <source>
        <dbReference type="ARBA" id="ARBA00022737"/>
    </source>
</evidence>
<evidence type="ECO:0000259" key="33">
    <source>
        <dbReference type="SMART" id="SM00423"/>
    </source>
</evidence>
<dbReference type="InterPro" id="IPR002369">
    <property type="entry name" value="Integrin_bsu_VWA"/>
</dbReference>
<feature type="binding site" description="in other chain" evidence="30">
    <location>
        <begin position="259"/>
        <end position="261"/>
    </location>
    <ligand>
        <name>substrate</name>
        <note>ligand shared between dimeric partners</note>
    </ligand>
</feature>
<dbReference type="SUPFAM" id="SSF53300">
    <property type="entry name" value="vWA-like"/>
    <property type="match status" value="1"/>
</dbReference>
<dbReference type="GO" id="GO:0042802">
    <property type="term" value="F:identical protein binding"/>
    <property type="evidence" value="ECO:0007669"/>
    <property type="project" value="TreeGrafter"/>
</dbReference>
<dbReference type="GO" id="GO:0005945">
    <property type="term" value="C:6-phosphofructokinase complex"/>
    <property type="evidence" value="ECO:0007669"/>
    <property type="project" value="TreeGrafter"/>
</dbReference>
<evidence type="ECO:0000313" key="34">
    <source>
        <dbReference type="EMBL" id="KAK6308476.1"/>
    </source>
</evidence>
<evidence type="ECO:0000256" key="8">
    <source>
        <dbReference type="ARBA" id="ARBA00022536"/>
    </source>
</evidence>
<evidence type="ECO:0000256" key="12">
    <source>
        <dbReference type="ARBA" id="ARBA00022723"/>
    </source>
</evidence>
<feature type="region of interest" description="C-terminal regulatory PFK domain 2" evidence="30">
    <location>
        <begin position="452"/>
        <end position="1620"/>
    </location>
</feature>
<evidence type="ECO:0000259" key="32">
    <source>
        <dbReference type="SMART" id="SM00187"/>
    </source>
</evidence>
<evidence type="ECO:0000256" key="9">
    <source>
        <dbReference type="ARBA" id="ARBA00022553"/>
    </source>
</evidence>
<keyword evidence="20" id="KW-0130">Cell adhesion</keyword>
<dbReference type="SMART" id="SM00423">
    <property type="entry name" value="PSI"/>
    <property type="match status" value="1"/>
</dbReference>
<keyword evidence="28" id="KW-0379">Hydroxylation</keyword>
<feature type="binding site" description="in other chain" evidence="30">
    <location>
        <position position="521"/>
    </location>
    <ligand>
        <name>beta-D-fructose 2,6-bisphosphate</name>
        <dbReference type="ChEBI" id="CHEBI:58579"/>
        <note>allosteric activator; ligand shared between dimeric partners</note>
    </ligand>
</feature>
<feature type="binding site" evidence="30">
    <location>
        <position position="705"/>
    </location>
    <ligand>
        <name>beta-D-fructose 2,6-bisphosphate</name>
        <dbReference type="ChEBI" id="CHEBI:58579"/>
        <note>allosteric activator; ligand shared between dimeric partners</note>
    </ligand>
</feature>
<feature type="binding site" evidence="30">
    <location>
        <position position="252"/>
    </location>
    <ligand>
        <name>substrate</name>
        <note>ligand shared between dimeric partners</note>
    </ligand>
</feature>
<feature type="binding site" description="in other chain" evidence="30">
    <location>
        <begin position="349"/>
        <end position="352"/>
    </location>
    <ligand>
        <name>substrate</name>
        <note>ligand shared between dimeric partners</note>
    </ligand>
</feature>
<dbReference type="FunFam" id="2.10.25.10:FF:000036">
    <property type="entry name" value="Integrin beta"/>
    <property type="match status" value="1"/>
</dbReference>
<dbReference type="InterPro" id="IPR057243">
    <property type="entry name" value="Integrin_I-EGF_CS"/>
</dbReference>
<dbReference type="GO" id="GO:0046872">
    <property type="term" value="F:metal ion binding"/>
    <property type="evidence" value="ECO:0007669"/>
    <property type="project" value="UniProtKB-KW"/>
</dbReference>
<keyword evidence="11 31" id="KW-0812">Transmembrane</keyword>
<dbReference type="Gene3D" id="3.40.50.450">
    <property type="match status" value="2"/>
</dbReference>
<comment type="caution">
    <text evidence="34">The sequence shown here is derived from an EMBL/GenBank/DDBJ whole genome shotgun (WGS) entry which is preliminary data.</text>
</comment>
<dbReference type="PROSITE" id="PS00433">
    <property type="entry name" value="PHOSPHOFRUCTOKINASE"/>
    <property type="match status" value="2"/>
</dbReference>
<feature type="region of interest" description="N-terminal catalytic PFK domain 1" evidence="30">
    <location>
        <begin position="1"/>
        <end position="441"/>
    </location>
</feature>
<feature type="binding site" description="in other chain" evidence="30">
    <location>
        <begin position="623"/>
        <end position="625"/>
    </location>
    <ligand>
        <name>beta-D-fructose 2,6-bisphosphate</name>
        <dbReference type="ChEBI" id="CHEBI:58579"/>
        <note>allosteric activator; ligand shared between dimeric partners</note>
    </ligand>
</feature>
<dbReference type="InterPro" id="IPR013111">
    <property type="entry name" value="EGF_extracell"/>
</dbReference>
<keyword evidence="6 30" id="KW-0963">Cytoplasm</keyword>
<dbReference type="Gene3D" id="3.40.50.460">
    <property type="entry name" value="Phosphofructokinase domain"/>
    <property type="match status" value="2"/>
</dbReference>
<feature type="domain" description="PSI" evidence="33">
    <location>
        <begin position="866"/>
        <end position="913"/>
    </location>
</feature>
<evidence type="ECO:0000256" key="19">
    <source>
        <dbReference type="ARBA" id="ARBA00022842"/>
    </source>
</evidence>
<keyword evidence="21 31" id="KW-1133">Transmembrane helix</keyword>
<dbReference type="FunFam" id="3.40.50.450:FF:000043">
    <property type="entry name" value="ATP-dependent 6-phosphofructokinase, platelet type"/>
    <property type="match status" value="1"/>
</dbReference>
<comment type="similarity">
    <text evidence="30">Belongs to the phosphofructokinase type A (PFKA) family. ATP-dependent PFK group I subfamily. Eukaryotic two domain clade 'E' sub-subfamily.</text>
</comment>
<feature type="transmembrane region" description="Helical" evidence="31">
    <location>
        <begin position="1530"/>
        <end position="1554"/>
    </location>
</feature>
<feature type="binding site" description="in other chain" evidence="30">
    <location>
        <position position="785"/>
    </location>
    <ligand>
        <name>beta-D-fructose 2,6-bisphosphate</name>
        <dbReference type="ChEBI" id="CHEBI:58579"/>
        <note>allosteric activator; ligand shared between dimeric partners</note>
    </ligand>
</feature>
<evidence type="ECO:0000256" key="25">
    <source>
        <dbReference type="ARBA" id="ARBA00023152"/>
    </source>
</evidence>
<evidence type="ECO:0000256" key="18">
    <source>
        <dbReference type="ARBA" id="ARBA00022840"/>
    </source>
</evidence>
<keyword evidence="18 30" id="KW-0067">ATP-binding</keyword>
<dbReference type="EC" id="2.7.1.11" evidence="30"/>
<dbReference type="InterPro" id="IPR032695">
    <property type="entry name" value="Integrin_dom_sf"/>
</dbReference>
<dbReference type="Gene3D" id="3.30.1680.10">
    <property type="entry name" value="ligand-binding face of the semaphorins, domain 2"/>
    <property type="match status" value="1"/>
</dbReference>
<keyword evidence="26" id="KW-1015">Disulfide bond</keyword>
<evidence type="ECO:0000256" key="4">
    <source>
        <dbReference type="ARBA" id="ARBA00007449"/>
    </source>
</evidence>
<dbReference type="Gene3D" id="2.60.40.1510">
    <property type="entry name" value="ntegrin, alpha v. Chain A, domain 3"/>
    <property type="match status" value="1"/>
</dbReference>
<dbReference type="SMART" id="SM00187">
    <property type="entry name" value="INB"/>
    <property type="match status" value="1"/>
</dbReference>
<accession>A0AAN8LUH1</accession>
<keyword evidence="16 30" id="KW-0418">Kinase</keyword>
<dbReference type="GO" id="GO:0007229">
    <property type="term" value="P:integrin-mediated signaling pathway"/>
    <property type="evidence" value="ECO:0007669"/>
    <property type="project" value="UniProtKB-KW"/>
</dbReference>
<dbReference type="EMBL" id="JAGTTL010000019">
    <property type="protein sequence ID" value="KAK6308476.1"/>
    <property type="molecule type" value="Genomic_DNA"/>
</dbReference>
<keyword evidence="15 30" id="KW-0547">Nucleotide-binding</keyword>
<evidence type="ECO:0000256" key="2">
    <source>
        <dbReference type="ARBA" id="ARBA00004251"/>
    </source>
</evidence>
<comment type="activity regulation">
    <text evidence="30">Allosterically activated by ADP, AMP, or fructose 2,6-bisphosphate, and allosterically inhibited by ATP or citrate.</text>
</comment>
<evidence type="ECO:0000256" key="10">
    <source>
        <dbReference type="ARBA" id="ARBA00022679"/>
    </source>
</evidence>
<feature type="binding site" evidence="30">
    <location>
        <position position="76"/>
    </location>
    <ligand>
        <name>ATP</name>
        <dbReference type="ChEBI" id="CHEBI:30616"/>
    </ligand>
</feature>
<dbReference type="InterPro" id="IPR041914">
    <property type="entry name" value="PFK_vert-type"/>
</dbReference>
<evidence type="ECO:0000256" key="24">
    <source>
        <dbReference type="ARBA" id="ARBA00023136"/>
    </source>
</evidence>
<evidence type="ECO:0000256" key="20">
    <source>
        <dbReference type="ARBA" id="ARBA00022889"/>
    </source>
</evidence>
<dbReference type="InterPro" id="IPR015912">
    <property type="entry name" value="Phosphofructokinase_CS"/>
</dbReference>
<gene>
    <name evidence="34" type="ORF">J4Q44_G00217470</name>
</gene>
<dbReference type="InterPro" id="IPR000023">
    <property type="entry name" value="Phosphofructokinase_dom"/>
</dbReference>
<comment type="similarity">
    <text evidence="4">Belongs to the integrin beta chain family.</text>
</comment>
<evidence type="ECO:0000256" key="23">
    <source>
        <dbReference type="ARBA" id="ARBA00023037"/>
    </source>
</evidence>
<dbReference type="GO" id="GO:0006002">
    <property type="term" value="P:fructose 6-phosphate metabolic process"/>
    <property type="evidence" value="ECO:0007669"/>
    <property type="project" value="InterPro"/>
</dbReference>
<keyword evidence="14" id="KW-0677">Repeat</keyword>
<feature type="binding site" description="in other chain" evidence="30">
    <location>
        <position position="679"/>
    </location>
    <ligand>
        <name>beta-D-fructose 2,6-bisphosphate</name>
        <dbReference type="ChEBI" id="CHEBI:58579"/>
        <note>allosteric activator; ligand shared between dimeric partners</note>
    </ligand>
</feature>
<dbReference type="PRINTS" id="PR00476">
    <property type="entry name" value="PHFRCTKINASE"/>
</dbReference>
<keyword evidence="5" id="KW-1003">Cell membrane</keyword>
<evidence type="ECO:0000256" key="17">
    <source>
        <dbReference type="ARBA" id="ARBA00022837"/>
    </source>
</evidence>
<dbReference type="PANTHER" id="PTHR13697:SF59">
    <property type="entry name" value="ATP-DEPENDENT 6-PHOSPHOFRUCTOKINASE, MUSCLE TYPE"/>
    <property type="match status" value="1"/>
</dbReference>
<dbReference type="SUPFAM" id="SSF57196">
    <property type="entry name" value="EGF/Laminin"/>
    <property type="match status" value="1"/>
</dbReference>
<keyword evidence="35" id="KW-1185">Reference proteome</keyword>
<keyword evidence="7 30" id="KW-0021">Allosteric enzyme</keyword>
<dbReference type="FunFam" id="3.40.50.410:FF:000002">
    <property type="entry name" value="Integrin beta"/>
    <property type="match status" value="1"/>
</dbReference>
<dbReference type="Pfam" id="PF07974">
    <property type="entry name" value="EGF_2"/>
    <property type="match status" value="1"/>
</dbReference>
<keyword evidence="9" id="KW-0597">Phosphoprotein</keyword>
<comment type="subunit">
    <text evidence="30">Homo- and heterotetramers.</text>
</comment>
<dbReference type="HAMAP" id="MF_03184">
    <property type="entry name" value="Phosphofructokinase_I_E"/>
    <property type="match status" value="1"/>
</dbReference>
<feature type="binding site" evidence="30">
    <location>
        <begin position="169"/>
        <end position="172"/>
    </location>
    <ligand>
        <name>ATP</name>
        <dbReference type="ChEBI" id="CHEBI:30616"/>
    </ligand>
</feature>
<feature type="binding site" evidence="30">
    <location>
        <position position="343"/>
    </location>
    <ligand>
        <name>substrate</name>
        <note>ligand shared between dimeric partners</note>
    </ligand>
</feature>
<dbReference type="SUPFAM" id="SSF69179">
    <property type="entry name" value="Integrin domains"/>
    <property type="match status" value="1"/>
</dbReference>
<feature type="binding site" description="in other chain" evidence="30">
    <location>
        <begin position="578"/>
        <end position="582"/>
    </location>
    <ligand>
        <name>beta-D-fructose 2,6-bisphosphate</name>
        <dbReference type="ChEBI" id="CHEBI:58579"/>
        <note>allosteric activator; ligand shared between dimeric partners</note>
    </ligand>
</feature>
<dbReference type="GO" id="GO:0070095">
    <property type="term" value="F:fructose-6-phosphate binding"/>
    <property type="evidence" value="ECO:0007669"/>
    <property type="project" value="TreeGrafter"/>
</dbReference>